<dbReference type="SUPFAM" id="SSF103481">
    <property type="entry name" value="Multidrug resistance efflux transporter EmrE"/>
    <property type="match status" value="1"/>
</dbReference>
<organism evidence="10 11">
    <name type="scientific">Leeia aquatica</name>
    <dbReference type="NCBI Taxonomy" id="2725557"/>
    <lineage>
        <taxon>Bacteria</taxon>
        <taxon>Pseudomonadati</taxon>
        <taxon>Pseudomonadota</taxon>
        <taxon>Betaproteobacteria</taxon>
        <taxon>Neisseriales</taxon>
        <taxon>Leeiaceae</taxon>
        <taxon>Leeia</taxon>
    </lineage>
</organism>
<dbReference type="InterPro" id="IPR037185">
    <property type="entry name" value="EmrE-like"/>
</dbReference>
<dbReference type="GO" id="GO:1990961">
    <property type="term" value="P:xenobiotic detoxification by transmembrane export across the plasma membrane"/>
    <property type="evidence" value="ECO:0007669"/>
    <property type="project" value="UniProtKB-ARBA"/>
</dbReference>
<gene>
    <name evidence="10" type="ORF">HF682_16380</name>
</gene>
<dbReference type="InterPro" id="IPR045324">
    <property type="entry name" value="Small_multidrug_res"/>
</dbReference>
<evidence type="ECO:0000256" key="2">
    <source>
        <dbReference type="ARBA" id="ARBA00022448"/>
    </source>
</evidence>
<dbReference type="Proteomes" id="UP000587991">
    <property type="component" value="Unassembled WGS sequence"/>
</dbReference>
<keyword evidence="5 9" id="KW-1133">Transmembrane helix</keyword>
<name>A0A847SH94_9NEIS</name>
<evidence type="ECO:0000256" key="5">
    <source>
        <dbReference type="ARBA" id="ARBA00022989"/>
    </source>
</evidence>
<evidence type="ECO:0000256" key="9">
    <source>
        <dbReference type="SAM" id="Phobius"/>
    </source>
</evidence>
<comment type="caution">
    <text evidence="10">The sequence shown here is derived from an EMBL/GenBank/DDBJ whole genome shotgun (WGS) entry which is preliminary data.</text>
</comment>
<dbReference type="PANTHER" id="PTHR30561:SF1">
    <property type="entry name" value="MULTIDRUG TRANSPORTER EMRE"/>
    <property type="match status" value="1"/>
</dbReference>
<dbReference type="EMBL" id="JABAIM010000004">
    <property type="protein sequence ID" value="NLR76746.1"/>
    <property type="molecule type" value="Genomic_DNA"/>
</dbReference>
<dbReference type="GO" id="GO:0022857">
    <property type="term" value="F:transmembrane transporter activity"/>
    <property type="evidence" value="ECO:0007669"/>
    <property type="project" value="InterPro"/>
</dbReference>
<dbReference type="GO" id="GO:0005886">
    <property type="term" value="C:plasma membrane"/>
    <property type="evidence" value="ECO:0007669"/>
    <property type="project" value="UniProtKB-SubCell"/>
</dbReference>
<dbReference type="FunFam" id="1.10.3730.20:FF:000001">
    <property type="entry name" value="Quaternary ammonium compound resistance transporter SugE"/>
    <property type="match status" value="1"/>
</dbReference>
<keyword evidence="2" id="KW-0813">Transport</keyword>
<dbReference type="Gene3D" id="1.10.3730.20">
    <property type="match status" value="1"/>
</dbReference>
<comment type="subcellular location">
    <subcellularLocation>
        <location evidence="1 8">Cell membrane</location>
        <topology evidence="1 8">Multi-pass membrane protein</topology>
    </subcellularLocation>
</comment>
<evidence type="ECO:0000256" key="8">
    <source>
        <dbReference type="RuleBase" id="RU003942"/>
    </source>
</evidence>
<protein>
    <submittedName>
        <fullName evidence="10">Multidrug efflux SMR transporter</fullName>
    </submittedName>
</protein>
<reference evidence="10 11" key="1">
    <citation type="submission" date="2020-04" db="EMBL/GenBank/DDBJ databases">
        <title>Draft genome of Leeia sp. IMCC25680.</title>
        <authorList>
            <person name="Song J."/>
            <person name="Cho J.-C."/>
        </authorList>
    </citation>
    <scope>NUCLEOTIDE SEQUENCE [LARGE SCALE GENOMIC DNA]</scope>
    <source>
        <strain evidence="10 11">IMCC25680</strain>
    </source>
</reference>
<keyword evidence="11" id="KW-1185">Reference proteome</keyword>
<keyword evidence="4 8" id="KW-0812">Transmembrane</keyword>
<evidence type="ECO:0000256" key="3">
    <source>
        <dbReference type="ARBA" id="ARBA00022475"/>
    </source>
</evidence>
<keyword evidence="3" id="KW-1003">Cell membrane</keyword>
<keyword evidence="6 9" id="KW-0472">Membrane</keyword>
<dbReference type="PANTHER" id="PTHR30561">
    <property type="entry name" value="SMR FAMILY PROTON-DEPENDENT DRUG EFFLUX TRANSPORTER SUGE"/>
    <property type="match status" value="1"/>
</dbReference>
<feature type="transmembrane region" description="Helical" evidence="9">
    <location>
        <begin position="85"/>
        <end position="103"/>
    </location>
</feature>
<dbReference type="AlphaFoldDB" id="A0A847SH94"/>
<evidence type="ECO:0000256" key="6">
    <source>
        <dbReference type="ARBA" id="ARBA00023136"/>
    </source>
</evidence>
<dbReference type="Pfam" id="PF00893">
    <property type="entry name" value="Multi_Drug_Res"/>
    <property type="match status" value="1"/>
</dbReference>
<dbReference type="InterPro" id="IPR000390">
    <property type="entry name" value="Small_drug/metabolite_transptr"/>
</dbReference>
<proteinExistence type="inferred from homology"/>
<evidence type="ECO:0000313" key="10">
    <source>
        <dbReference type="EMBL" id="NLR76746.1"/>
    </source>
</evidence>
<evidence type="ECO:0000313" key="11">
    <source>
        <dbReference type="Proteomes" id="UP000587991"/>
    </source>
</evidence>
<feature type="transmembrane region" description="Helical" evidence="9">
    <location>
        <begin position="28"/>
        <end position="47"/>
    </location>
</feature>
<dbReference type="RefSeq" id="WP_168878406.1">
    <property type="nucleotide sequence ID" value="NZ_JABAIM010000004.1"/>
</dbReference>
<sequence>MNAWGLLAAAIAAELVATASLKASAGFSRLLPSVMVVLGYGVSFWLLGLTVKKLEISTVYAIWSGAGTALMAVIGWWLFKESLTPLKLASIALIVAGVVGLNLSGGGHA</sequence>
<evidence type="ECO:0000256" key="4">
    <source>
        <dbReference type="ARBA" id="ARBA00022692"/>
    </source>
</evidence>
<feature type="transmembrane region" description="Helical" evidence="9">
    <location>
        <begin position="59"/>
        <end position="79"/>
    </location>
</feature>
<accession>A0A847SH94</accession>
<evidence type="ECO:0000256" key="1">
    <source>
        <dbReference type="ARBA" id="ARBA00004651"/>
    </source>
</evidence>
<evidence type="ECO:0000256" key="7">
    <source>
        <dbReference type="ARBA" id="ARBA00038032"/>
    </source>
</evidence>
<comment type="similarity">
    <text evidence="7 8">Belongs to the drug/metabolite transporter (DMT) superfamily. Small multidrug resistance (SMR) (TC 2.A.7.1) family.</text>
</comment>